<keyword evidence="1" id="KW-0436">Ligase</keyword>
<name>A0AAF0G0A0_9EURY</name>
<evidence type="ECO:0000256" key="4">
    <source>
        <dbReference type="PROSITE-ProRule" id="PRU00409"/>
    </source>
</evidence>
<dbReference type="AlphaFoldDB" id="A0AAF0G0A0"/>
<dbReference type="SUPFAM" id="SSF56059">
    <property type="entry name" value="Glutathione synthetase ATP-binding domain-like"/>
    <property type="match status" value="1"/>
</dbReference>
<gene>
    <name evidence="6" type="ORF">L1994_05310</name>
</gene>
<sequence length="368" mass="40999">MAKDLRVKKKVLVVGFTTRHVACSAHNAGYSVYAVDNFCDKDLKDIVVACRTFDDLSELVGIIDEFDREENFDIIVATSGAEDLTLKKKISGTDSKTASFYLDKKNIQNFFESNNIPAPKIRQPGIYPAFIKPCVGAGGWRNKKVDNFLEEKEWTDLWPDVPYVRQEVAEGIPCSVSCISNGKRAVAVSFNEQFLRGGNKDKSYGFSGAITPFTHPMEKEIVKTAEKIVSLSGCIGSVGVDFIAGEDYFYAIEINPRFQATMDIVEKSYGINLFNAHMSACTGLLPHPDIRRAKQYTARKVLFAPKDIVVKDDLSVFSPYIADIPLIWTEIEEGCAVVSIYGFGSTRSDALESLDKTIKDIGRYISRW</sequence>
<dbReference type="InterPro" id="IPR003806">
    <property type="entry name" value="ATP-grasp_PylC-type"/>
</dbReference>
<keyword evidence="2 4" id="KW-0547">Nucleotide-binding</keyword>
<accession>A0AAF0G0A0</accession>
<dbReference type="PROSITE" id="PS50975">
    <property type="entry name" value="ATP_GRASP"/>
    <property type="match status" value="1"/>
</dbReference>
<keyword evidence="3 4" id="KW-0067">ATP-binding</keyword>
<proteinExistence type="predicted"/>
<evidence type="ECO:0000259" key="5">
    <source>
        <dbReference type="PROSITE" id="PS50975"/>
    </source>
</evidence>
<dbReference type="Gene3D" id="3.30.470.20">
    <property type="entry name" value="ATP-grasp fold, B domain"/>
    <property type="match status" value="1"/>
</dbReference>
<dbReference type="EMBL" id="CP091092">
    <property type="protein sequence ID" value="WFN37804.1"/>
    <property type="molecule type" value="Genomic_DNA"/>
</dbReference>
<dbReference type="PANTHER" id="PTHR43055:SF1">
    <property type="entry name" value="FORMATE-DEPENDENT PHOSPHORIBOSYLGLYCINAMIDE FORMYLTRANSFERASE"/>
    <property type="match status" value="1"/>
</dbReference>
<dbReference type="RefSeq" id="WP_278100643.1">
    <property type="nucleotide sequence ID" value="NZ_CP091092.1"/>
</dbReference>
<dbReference type="Proteomes" id="UP001218895">
    <property type="component" value="Chromosome"/>
</dbReference>
<evidence type="ECO:0000256" key="3">
    <source>
        <dbReference type="ARBA" id="ARBA00022840"/>
    </source>
</evidence>
<organism evidence="6 7">
    <name type="scientific">Methanomicrobium antiquum</name>
    <dbReference type="NCBI Taxonomy" id="487686"/>
    <lineage>
        <taxon>Archaea</taxon>
        <taxon>Methanobacteriati</taxon>
        <taxon>Methanobacteriota</taxon>
        <taxon>Stenosarchaea group</taxon>
        <taxon>Methanomicrobia</taxon>
        <taxon>Methanomicrobiales</taxon>
        <taxon>Methanomicrobiaceae</taxon>
        <taxon>Methanomicrobium</taxon>
    </lineage>
</organism>
<evidence type="ECO:0000313" key="7">
    <source>
        <dbReference type="Proteomes" id="UP001218895"/>
    </source>
</evidence>
<dbReference type="InterPro" id="IPR011761">
    <property type="entry name" value="ATP-grasp"/>
</dbReference>
<evidence type="ECO:0000256" key="2">
    <source>
        <dbReference type="ARBA" id="ARBA00022741"/>
    </source>
</evidence>
<evidence type="ECO:0000313" key="6">
    <source>
        <dbReference type="EMBL" id="WFN37804.1"/>
    </source>
</evidence>
<dbReference type="GeneID" id="79949794"/>
<evidence type="ECO:0000256" key="1">
    <source>
        <dbReference type="ARBA" id="ARBA00022598"/>
    </source>
</evidence>
<dbReference type="KEGG" id="manq:L1994_05310"/>
<feature type="domain" description="ATP-grasp" evidence="5">
    <location>
        <begin position="87"/>
        <end position="282"/>
    </location>
</feature>
<dbReference type="PANTHER" id="PTHR43055">
    <property type="entry name" value="FORMATE-DEPENDENT PHOSPHORIBOSYLGLYCINAMIDE FORMYLTRANSFERASE"/>
    <property type="match status" value="1"/>
</dbReference>
<keyword evidence="7" id="KW-1185">Reference proteome</keyword>
<dbReference type="GO" id="GO:0016874">
    <property type="term" value="F:ligase activity"/>
    <property type="evidence" value="ECO:0007669"/>
    <property type="project" value="UniProtKB-KW"/>
</dbReference>
<dbReference type="GO" id="GO:0005524">
    <property type="term" value="F:ATP binding"/>
    <property type="evidence" value="ECO:0007669"/>
    <property type="project" value="UniProtKB-UniRule"/>
</dbReference>
<dbReference type="GO" id="GO:0046872">
    <property type="term" value="F:metal ion binding"/>
    <property type="evidence" value="ECO:0007669"/>
    <property type="project" value="InterPro"/>
</dbReference>
<dbReference type="GO" id="GO:0005829">
    <property type="term" value="C:cytosol"/>
    <property type="evidence" value="ECO:0007669"/>
    <property type="project" value="TreeGrafter"/>
</dbReference>
<dbReference type="Pfam" id="PF02655">
    <property type="entry name" value="ATP-grasp_3"/>
    <property type="match status" value="1"/>
</dbReference>
<protein>
    <submittedName>
        <fullName evidence="6">ATP-grasp domain-containing protein</fullName>
    </submittedName>
</protein>
<reference evidence="6" key="1">
    <citation type="submission" date="2022-01" db="EMBL/GenBank/DDBJ databases">
        <title>Complete genome of Methanomicrobium antiquum DSM 21220.</title>
        <authorList>
            <person name="Chen S.-C."/>
            <person name="You Y.-T."/>
            <person name="Zhou Y.-Z."/>
            <person name="Lai M.-C."/>
        </authorList>
    </citation>
    <scope>NUCLEOTIDE SEQUENCE</scope>
    <source>
        <strain evidence="6">DSM 21220</strain>
    </source>
</reference>